<feature type="compositionally biased region" description="Basic and acidic residues" evidence="4">
    <location>
        <begin position="85"/>
        <end position="101"/>
    </location>
</feature>
<sequence length="353" mass="39463">MSADKAPTTHLEANTIILPPRGTTDMIMAMDVDSPSLPSYRNLKRGRESRGHSRSSSWHSGEDELPLTGERPHSSSGVSRSVSLSDKHSASHEDSSLGSRFNDEARSHAAFRMFKESLKRTSERYGPFLPTDDGSPLLAHRLRRMWDDLSTEQRNHWFQAAYEVENDHHGDSRIPYSIGTESQPYSPVSASASTTRFPVGMDGMPRQYSNANTPDLRSPASFLDDEAGSSLRSRSQSPGEDHPSTSHIPRPANAWILFRSTMSKSRRPDGAVYSPPEISVLWKELSQQERDFWFERAKAVKQEHEAANPGYRYQPKRNKSRRTLNSSSPSGLQASTRPPTSTASSFSASWTQK</sequence>
<reference evidence="6 7" key="1">
    <citation type="journal article" date="2011" name="PLoS Pathog.">
        <title>Endophytic Life Strategies Decoded by Genome and Transcriptome Analyses of the Mutualistic Root Symbiont Piriformospora indica.</title>
        <authorList>
            <person name="Zuccaro A."/>
            <person name="Lahrmann U."/>
            <person name="Guldener U."/>
            <person name="Langen G."/>
            <person name="Pfiffi S."/>
            <person name="Biedenkopf D."/>
            <person name="Wong P."/>
            <person name="Samans B."/>
            <person name="Grimm C."/>
            <person name="Basiewicz M."/>
            <person name="Murat C."/>
            <person name="Martin F."/>
            <person name="Kogel K.H."/>
        </authorList>
    </citation>
    <scope>NUCLEOTIDE SEQUENCE [LARGE SCALE GENOMIC DNA]</scope>
    <source>
        <strain evidence="6 7">DSM 11827</strain>
    </source>
</reference>
<feature type="region of interest" description="Disordered" evidence="4">
    <location>
        <begin position="33"/>
        <end position="101"/>
    </location>
</feature>
<dbReference type="CDD" id="cd01389">
    <property type="entry name" value="HMG-box_ROX1-like"/>
    <property type="match status" value="1"/>
</dbReference>
<gene>
    <name evidence="6" type="ORF">PIIN_00238</name>
</gene>
<keyword evidence="1 3" id="KW-0238">DNA-binding</keyword>
<evidence type="ECO:0000259" key="5">
    <source>
        <dbReference type="PROSITE" id="PS50118"/>
    </source>
</evidence>
<keyword evidence="7" id="KW-1185">Reference proteome</keyword>
<organism evidence="6 7">
    <name type="scientific">Serendipita indica (strain DSM 11827)</name>
    <name type="common">Root endophyte fungus</name>
    <name type="synonym">Piriformospora indica</name>
    <dbReference type="NCBI Taxonomy" id="1109443"/>
    <lineage>
        <taxon>Eukaryota</taxon>
        <taxon>Fungi</taxon>
        <taxon>Dikarya</taxon>
        <taxon>Basidiomycota</taxon>
        <taxon>Agaricomycotina</taxon>
        <taxon>Agaricomycetes</taxon>
        <taxon>Sebacinales</taxon>
        <taxon>Serendipitaceae</taxon>
        <taxon>Serendipita</taxon>
    </lineage>
</organism>
<dbReference type="PROSITE" id="PS50118">
    <property type="entry name" value="HMG_BOX_2"/>
    <property type="match status" value="1"/>
</dbReference>
<dbReference type="PANTHER" id="PTHR10270:SF161">
    <property type="entry name" value="SEX-DETERMINING REGION Y PROTEIN"/>
    <property type="match status" value="1"/>
</dbReference>
<feature type="region of interest" description="Disordered" evidence="4">
    <location>
        <begin position="300"/>
        <end position="353"/>
    </location>
</feature>
<evidence type="ECO:0000313" key="6">
    <source>
        <dbReference type="EMBL" id="CCA66554.1"/>
    </source>
</evidence>
<evidence type="ECO:0000256" key="1">
    <source>
        <dbReference type="ARBA" id="ARBA00023125"/>
    </source>
</evidence>
<feature type="region of interest" description="Disordered" evidence="4">
    <location>
        <begin position="199"/>
        <end position="252"/>
    </location>
</feature>
<dbReference type="Proteomes" id="UP000007148">
    <property type="component" value="Unassembled WGS sequence"/>
</dbReference>
<dbReference type="GO" id="GO:0000122">
    <property type="term" value="P:negative regulation of transcription by RNA polymerase II"/>
    <property type="evidence" value="ECO:0007669"/>
    <property type="project" value="TreeGrafter"/>
</dbReference>
<dbReference type="GO" id="GO:0001228">
    <property type="term" value="F:DNA-binding transcription activator activity, RNA polymerase II-specific"/>
    <property type="evidence" value="ECO:0007669"/>
    <property type="project" value="TreeGrafter"/>
</dbReference>
<dbReference type="InterPro" id="IPR050140">
    <property type="entry name" value="SRY-related_HMG-box_TF-like"/>
</dbReference>
<name>G4T5K3_SERID</name>
<comment type="caution">
    <text evidence="6">The sequence shown here is derived from an EMBL/GenBank/DDBJ whole genome shotgun (WGS) entry which is preliminary data.</text>
</comment>
<dbReference type="AlphaFoldDB" id="G4T5K3"/>
<keyword evidence="3" id="KW-0539">Nucleus</keyword>
<dbReference type="InterPro" id="IPR009071">
    <property type="entry name" value="HMG_box_dom"/>
</dbReference>
<proteinExistence type="predicted"/>
<dbReference type="STRING" id="1109443.G4T5K3"/>
<keyword evidence="2" id="KW-0804">Transcription</keyword>
<dbReference type="EMBL" id="CAFZ01000003">
    <property type="protein sequence ID" value="CCA66554.1"/>
    <property type="molecule type" value="Genomic_DNA"/>
</dbReference>
<feature type="compositionally biased region" description="Polar residues" evidence="4">
    <location>
        <begin position="323"/>
        <end position="333"/>
    </location>
</feature>
<evidence type="ECO:0000256" key="2">
    <source>
        <dbReference type="ARBA" id="ARBA00023163"/>
    </source>
</evidence>
<dbReference type="Pfam" id="PF00505">
    <property type="entry name" value="HMG_box"/>
    <property type="match status" value="1"/>
</dbReference>
<dbReference type="PANTHER" id="PTHR10270">
    <property type="entry name" value="SOX TRANSCRIPTION FACTOR"/>
    <property type="match status" value="1"/>
</dbReference>
<evidence type="ECO:0000313" key="7">
    <source>
        <dbReference type="Proteomes" id="UP000007148"/>
    </source>
</evidence>
<dbReference type="OrthoDB" id="6247875at2759"/>
<protein>
    <recommendedName>
        <fullName evidence="5">HMG box domain-containing protein</fullName>
    </recommendedName>
</protein>
<dbReference type="GO" id="GO:0005634">
    <property type="term" value="C:nucleus"/>
    <property type="evidence" value="ECO:0007669"/>
    <property type="project" value="UniProtKB-UniRule"/>
</dbReference>
<dbReference type="SUPFAM" id="SSF47095">
    <property type="entry name" value="HMG-box"/>
    <property type="match status" value="1"/>
</dbReference>
<feature type="compositionally biased region" description="Low complexity" evidence="4">
    <location>
        <begin position="74"/>
        <end position="84"/>
    </location>
</feature>
<dbReference type="InParanoid" id="G4T5K3"/>
<evidence type="ECO:0000256" key="4">
    <source>
        <dbReference type="SAM" id="MobiDB-lite"/>
    </source>
</evidence>
<feature type="compositionally biased region" description="Low complexity" evidence="4">
    <location>
        <begin position="334"/>
        <end position="353"/>
    </location>
</feature>
<accession>G4T5K3</accession>
<dbReference type="GO" id="GO:0030154">
    <property type="term" value="P:cell differentiation"/>
    <property type="evidence" value="ECO:0007669"/>
    <property type="project" value="TreeGrafter"/>
</dbReference>
<feature type="DNA-binding region" description="HMG box" evidence="3">
    <location>
        <begin position="248"/>
        <end position="312"/>
    </location>
</feature>
<dbReference type="InterPro" id="IPR036910">
    <property type="entry name" value="HMG_box_dom_sf"/>
</dbReference>
<evidence type="ECO:0000256" key="3">
    <source>
        <dbReference type="PROSITE-ProRule" id="PRU00267"/>
    </source>
</evidence>
<dbReference type="HOGENOM" id="CLU_742197_0_0_1"/>
<feature type="domain" description="HMG box" evidence="5">
    <location>
        <begin position="248"/>
        <end position="312"/>
    </location>
</feature>
<dbReference type="SMART" id="SM00398">
    <property type="entry name" value="HMG"/>
    <property type="match status" value="1"/>
</dbReference>
<dbReference type="GO" id="GO:0000978">
    <property type="term" value="F:RNA polymerase II cis-regulatory region sequence-specific DNA binding"/>
    <property type="evidence" value="ECO:0007669"/>
    <property type="project" value="TreeGrafter"/>
</dbReference>
<dbReference type="Gene3D" id="1.10.30.10">
    <property type="entry name" value="High mobility group box domain"/>
    <property type="match status" value="1"/>
</dbReference>